<evidence type="ECO:0000256" key="1">
    <source>
        <dbReference type="SAM" id="MobiDB-lite"/>
    </source>
</evidence>
<dbReference type="InParanoid" id="O54123"/>
<reference evidence="2 3" key="2">
    <citation type="journal article" date="2002" name="Nature">
        <title>Complete genome sequence of the model actinomycete Streptomyces coelicolor A3(2).</title>
        <authorList>
            <person name="Bentley S.D."/>
            <person name="Chater K.F."/>
            <person name="Cerdeno-Tarraga A.M."/>
            <person name="Challis G.L."/>
            <person name="Thomson N.R."/>
            <person name="James K.D."/>
            <person name="Harris D.E."/>
            <person name="Quail M.A."/>
            <person name="Kieser H."/>
            <person name="Harper D."/>
            <person name="Bateman A."/>
            <person name="Brown S."/>
            <person name="Chandra G."/>
            <person name="Chen C.W."/>
            <person name="Collins M."/>
            <person name="Cronin A."/>
            <person name="Fraser A."/>
            <person name="Goble A."/>
            <person name="Hidalgo J."/>
            <person name="Hornsby T."/>
            <person name="Howarth S."/>
            <person name="Huang C.H."/>
            <person name="Kieser T."/>
            <person name="Larke L."/>
            <person name="Murphy L."/>
            <person name="Oliver K."/>
            <person name="O'Neil S."/>
            <person name="Rabbinowitsch E."/>
            <person name="Rajandream M.A."/>
            <person name="Rutherford K."/>
            <person name="Rutter S."/>
            <person name="Seeger K."/>
            <person name="Saunders D."/>
            <person name="Sharp S."/>
            <person name="Squares R."/>
            <person name="Squares S."/>
            <person name="Taylor K."/>
            <person name="Warren T."/>
            <person name="Wietzorrek A."/>
            <person name="Woodward J."/>
            <person name="Barrell B.G."/>
            <person name="Parkhill J."/>
            <person name="Hopwood D.A."/>
        </authorList>
    </citation>
    <scope>NUCLEOTIDE SEQUENCE [LARGE SCALE GENOMIC DNA]</scope>
    <source>
        <strain evidence="3">ATCC BAA-471 / A3(2) / M145</strain>
    </source>
</reference>
<organism evidence="2 3">
    <name type="scientific">Streptomyces coelicolor (strain ATCC BAA-471 / A3(2) / M145)</name>
    <dbReference type="NCBI Taxonomy" id="100226"/>
    <lineage>
        <taxon>Bacteria</taxon>
        <taxon>Bacillati</taxon>
        <taxon>Actinomycetota</taxon>
        <taxon>Actinomycetes</taxon>
        <taxon>Kitasatosporales</taxon>
        <taxon>Streptomycetaceae</taxon>
        <taxon>Streptomyces</taxon>
        <taxon>Streptomyces albidoflavus group</taxon>
    </lineage>
</organism>
<reference evidence="2 3" key="1">
    <citation type="journal article" date="1996" name="Mol. Microbiol.">
        <title>A set of ordered cosmids and a detailed genetic and physical map for the 8 Mb Streptomyces coelicolor A3(2) chromosome.</title>
        <authorList>
            <person name="Redenbach M."/>
            <person name="Kieser H.M."/>
            <person name="Denapaite D."/>
            <person name="Eichner A."/>
            <person name="Cullum J."/>
            <person name="Kinashi H."/>
            <person name="Hopwood D.A."/>
        </authorList>
    </citation>
    <scope>NUCLEOTIDE SEQUENCE [LARGE SCALE GENOMIC DNA]</scope>
    <source>
        <strain evidence="3">ATCC BAA-471 / A3(2) / M145</strain>
    </source>
</reference>
<protein>
    <submittedName>
        <fullName evidence="2">Uncharacterized protein</fullName>
    </submittedName>
</protein>
<dbReference type="STRING" id="100226.gene:17763587"/>
<evidence type="ECO:0000313" key="3">
    <source>
        <dbReference type="Proteomes" id="UP000001973"/>
    </source>
</evidence>
<feature type="compositionally biased region" description="Basic and acidic residues" evidence="1">
    <location>
        <begin position="21"/>
        <end position="39"/>
    </location>
</feature>
<dbReference type="EMBL" id="AL939125">
    <property type="protein sequence ID" value="CAA16464.1"/>
    <property type="molecule type" value="Genomic_DNA"/>
</dbReference>
<dbReference type="AlphaFoldDB" id="O54123"/>
<dbReference type="KEGG" id="sco:SCO5927"/>
<sequence length="73" mass="7507">MWHQVGRSSGAAGVGGDDVDDGARRRVGDLISQAEREGDPEQAARSTVSSGSGGGGVRVIGSHRGRRCCRGRS</sequence>
<proteinExistence type="predicted"/>
<accession>O54123</accession>
<gene>
    <name evidence="2" type="ordered locus">SCO5927</name>
    <name evidence="2" type="ORF">SC10A5.32c</name>
</gene>
<dbReference type="PaxDb" id="100226-SCO5927"/>
<dbReference type="EMBL" id="AL645882">
    <property type="protein sequence ID" value="CAA16464.1"/>
    <property type="molecule type" value="Genomic_DNA"/>
</dbReference>
<evidence type="ECO:0000313" key="2">
    <source>
        <dbReference type="EMBL" id="CAA16464.1"/>
    </source>
</evidence>
<feature type="compositionally biased region" description="Low complexity" evidence="1">
    <location>
        <begin position="1"/>
        <end position="11"/>
    </location>
</feature>
<name>O54123_STRCO</name>
<feature type="compositionally biased region" description="Basic residues" evidence="1">
    <location>
        <begin position="61"/>
        <end position="73"/>
    </location>
</feature>
<dbReference type="HOGENOM" id="CLU_2703132_0_0_11"/>
<feature type="region of interest" description="Disordered" evidence="1">
    <location>
        <begin position="1"/>
        <end position="73"/>
    </location>
</feature>
<dbReference type="PIR" id="T34599">
    <property type="entry name" value="T34599"/>
</dbReference>
<keyword evidence="3" id="KW-1185">Reference proteome</keyword>
<dbReference type="Proteomes" id="UP000001973">
    <property type="component" value="Chromosome"/>
</dbReference>